<evidence type="ECO:0000313" key="2">
    <source>
        <dbReference type="Proteomes" id="UP000663920"/>
    </source>
</evidence>
<proteinExistence type="predicted"/>
<dbReference type="KEGG" id="pcea:J3359_12735"/>
<gene>
    <name evidence="1" type="ORF">J3359_12735</name>
</gene>
<dbReference type="AlphaFoldDB" id="A0A975CM95"/>
<reference evidence="1 2" key="1">
    <citation type="submission" date="2021-03" db="EMBL/GenBank/DDBJ databases">
        <title>Complete genome of Polaribacter_sp.SM13.</title>
        <authorList>
            <person name="Jeong S.W."/>
            <person name="Bae J.W."/>
        </authorList>
    </citation>
    <scope>NUCLEOTIDE SEQUENCE [LARGE SCALE GENOMIC DNA]</scope>
    <source>
        <strain evidence="1 2">SM13</strain>
    </source>
</reference>
<evidence type="ECO:0000313" key="1">
    <source>
        <dbReference type="EMBL" id="QTE21682.1"/>
    </source>
</evidence>
<organism evidence="1 2">
    <name type="scientific">Polaribacter cellanae</name>
    <dbReference type="NCBI Taxonomy" id="2818493"/>
    <lineage>
        <taxon>Bacteria</taxon>
        <taxon>Pseudomonadati</taxon>
        <taxon>Bacteroidota</taxon>
        <taxon>Flavobacteriia</taxon>
        <taxon>Flavobacteriales</taxon>
        <taxon>Flavobacteriaceae</taxon>
    </lineage>
</organism>
<sequence length="63" mass="7755">MKIISIKRKTKYEKKQHVIMGNLITKVTWVKKYFLSLPIKTIRKHKETYYEEIKNYEGYTLFI</sequence>
<dbReference type="EMBL" id="CP071869">
    <property type="protein sequence ID" value="QTE21682.1"/>
    <property type="molecule type" value="Genomic_DNA"/>
</dbReference>
<accession>A0A975CM95</accession>
<dbReference type="RefSeq" id="WP_208077234.1">
    <property type="nucleotide sequence ID" value="NZ_CP071869.1"/>
</dbReference>
<protein>
    <submittedName>
        <fullName evidence="1">Uncharacterized protein</fullName>
    </submittedName>
</protein>
<name>A0A975CM95_9FLAO</name>
<keyword evidence="2" id="KW-1185">Reference proteome</keyword>
<dbReference type="Proteomes" id="UP000663920">
    <property type="component" value="Chromosome"/>
</dbReference>